<accession>A0A813AJD1</accession>
<dbReference type="Pfam" id="PF00126">
    <property type="entry name" value="HTH_1"/>
    <property type="match status" value="1"/>
</dbReference>
<evidence type="ECO:0000256" key="1">
    <source>
        <dbReference type="ARBA" id="ARBA00003782"/>
    </source>
</evidence>
<sequence length="452" mass="50125">MDTIRQYQIFIQILESGNFTRAAEALGLPRSTVSTTLRTLEDRLGEQLLHRTTRQVSATPQGEQFLQLARDVVENAEAAETLFQGGGGPVSGRLRVNMTSQLASRLVIPNLPGLQTAHPALEIELSASDRLIDPVLEGMDLVVRAAELTDSDLICRKIGDIPMVSCASRAYLDQRGAPTSPEDLDQHLIVAYGPSGSAEARLWEGLGPSGLVTCTLASVIAVDNTEAYTSASQAGLGIVQIPRIHLDRHNTDGPTQLVEILPDCPPPPMPLSFVYPRRRRPASDGSDPTKGGSGNCFEIDNKTGGDMIIFGPITLFLILFIVLVLAGRGAFEKKIRLEFDAFESRYMRENNKPLPYSFAEFWQFTSKYMQRFRVMRALAELFFLSPLVFFWLSHEAGKGWDRNETLEMIYMALAFIFLALGFVGSFWVDRKFGKRKFEQLVANFESTVINKG</sequence>
<dbReference type="Gene3D" id="1.10.10.10">
    <property type="entry name" value="Winged helix-like DNA-binding domain superfamily/Winged helix DNA-binding domain"/>
    <property type="match status" value="1"/>
</dbReference>
<dbReference type="AlphaFoldDB" id="A0A813AJD1"/>
<evidence type="ECO:0000313" key="10">
    <source>
        <dbReference type="EMBL" id="CAE7867467.1"/>
    </source>
</evidence>
<keyword evidence="4" id="KW-0805">Transcription regulation</keyword>
<dbReference type="Gene3D" id="3.40.190.290">
    <property type="match status" value="1"/>
</dbReference>
<evidence type="ECO:0000256" key="5">
    <source>
        <dbReference type="ARBA" id="ARBA00023125"/>
    </source>
</evidence>
<dbReference type="GO" id="GO:0006351">
    <property type="term" value="P:DNA-templated transcription"/>
    <property type="evidence" value="ECO:0007669"/>
    <property type="project" value="TreeGrafter"/>
</dbReference>
<keyword evidence="8" id="KW-1133">Transmembrane helix</keyword>
<dbReference type="InterPro" id="IPR058163">
    <property type="entry name" value="LysR-type_TF_proteobact-type"/>
</dbReference>
<comment type="function">
    <text evidence="1">Trans-acting transcriptional regulator of RuBisCO genes (rbcL and rbcS) expression.</text>
</comment>
<dbReference type="FunFam" id="1.10.10.10:FF:000001">
    <property type="entry name" value="LysR family transcriptional regulator"/>
    <property type="match status" value="1"/>
</dbReference>
<evidence type="ECO:0000256" key="4">
    <source>
        <dbReference type="ARBA" id="ARBA00023015"/>
    </source>
</evidence>
<dbReference type="InterPro" id="IPR005119">
    <property type="entry name" value="LysR_subst-bd"/>
</dbReference>
<dbReference type="GO" id="GO:0043565">
    <property type="term" value="F:sequence-specific DNA binding"/>
    <property type="evidence" value="ECO:0007669"/>
    <property type="project" value="TreeGrafter"/>
</dbReference>
<organism evidence="10 11">
    <name type="scientific">Symbiodinium necroappetens</name>
    <dbReference type="NCBI Taxonomy" id="1628268"/>
    <lineage>
        <taxon>Eukaryota</taxon>
        <taxon>Sar</taxon>
        <taxon>Alveolata</taxon>
        <taxon>Dinophyceae</taxon>
        <taxon>Suessiales</taxon>
        <taxon>Symbiodiniaceae</taxon>
        <taxon>Symbiodinium</taxon>
    </lineage>
</organism>
<dbReference type="GO" id="GO:0003700">
    <property type="term" value="F:DNA-binding transcription factor activity"/>
    <property type="evidence" value="ECO:0007669"/>
    <property type="project" value="InterPro"/>
</dbReference>
<reference evidence="10" key="1">
    <citation type="submission" date="2021-02" db="EMBL/GenBank/DDBJ databases">
        <authorList>
            <person name="Dougan E. K."/>
            <person name="Rhodes N."/>
            <person name="Thang M."/>
            <person name="Chan C."/>
        </authorList>
    </citation>
    <scope>NUCLEOTIDE SEQUENCE</scope>
</reference>
<proteinExistence type="inferred from homology"/>
<comment type="similarity">
    <text evidence="2">Belongs to the LysR transcriptional regulatory family.</text>
</comment>
<evidence type="ECO:0000256" key="6">
    <source>
        <dbReference type="ARBA" id="ARBA00023163"/>
    </source>
</evidence>
<feature type="transmembrane region" description="Helical" evidence="8">
    <location>
        <begin position="408"/>
        <end position="428"/>
    </location>
</feature>
<keyword evidence="11" id="KW-1185">Reference proteome</keyword>
<dbReference type="InterPro" id="IPR036390">
    <property type="entry name" value="WH_DNA-bd_sf"/>
</dbReference>
<dbReference type="OrthoDB" id="5572228at2759"/>
<evidence type="ECO:0000256" key="7">
    <source>
        <dbReference type="SAM" id="MobiDB-lite"/>
    </source>
</evidence>
<feature type="transmembrane region" description="Helical" evidence="8">
    <location>
        <begin position="374"/>
        <end position="393"/>
    </location>
</feature>
<feature type="region of interest" description="Disordered" evidence="7">
    <location>
        <begin position="277"/>
        <end position="296"/>
    </location>
</feature>
<dbReference type="SUPFAM" id="SSF53850">
    <property type="entry name" value="Periplasmic binding protein-like II"/>
    <property type="match status" value="1"/>
</dbReference>
<evidence type="ECO:0000259" key="9">
    <source>
        <dbReference type="PROSITE" id="PS50931"/>
    </source>
</evidence>
<keyword evidence="6" id="KW-0804">Transcription</keyword>
<dbReference type="EMBL" id="CAJNJA010059374">
    <property type="protein sequence ID" value="CAE7867467.1"/>
    <property type="molecule type" value="Genomic_DNA"/>
</dbReference>
<protein>
    <recommendedName>
        <fullName evidence="3">Probable RuBisCO transcriptional regulator</fullName>
    </recommendedName>
</protein>
<dbReference type="PANTHER" id="PTHR30537:SF72">
    <property type="entry name" value="LYSR FAMILY TRANSCRIPTIONAL REGULATOR"/>
    <property type="match status" value="1"/>
</dbReference>
<dbReference type="SUPFAM" id="SSF46785">
    <property type="entry name" value="Winged helix' DNA-binding domain"/>
    <property type="match status" value="1"/>
</dbReference>
<evidence type="ECO:0000256" key="3">
    <source>
        <dbReference type="ARBA" id="ARBA00018907"/>
    </source>
</evidence>
<name>A0A813AJD1_9DINO</name>
<evidence type="ECO:0000256" key="8">
    <source>
        <dbReference type="SAM" id="Phobius"/>
    </source>
</evidence>
<comment type="caution">
    <text evidence="10">The sequence shown here is derived from an EMBL/GenBank/DDBJ whole genome shotgun (WGS) entry which is preliminary data.</text>
</comment>
<evidence type="ECO:0000313" key="11">
    <source>
        <dbReference type="Proteomes" id="UP000601435"/>
    </source>
</evidence>
<dbReference type="InterPro" id="IPR000847">
    <property type="entry name" value="LysR_HTH_N"/>
</dbReference>
<gene>
    <name evidence="10" type="primary">yhjC</name>
    <name evidence="10" type="ORF">SNEC2469_LOCUS27841</name>
</gene>
<dbReference type="PANTHER" id="PTHR30537">
    <property type="entry name" value="HTH-TYPE TRANSCRIPTIONAL REGULATOR"/>
    <property type="match status" value="1"/>
</dbReference>
<evidence type="ECO:0000256" key="2">
    <source>
        <dbReference type="ARBA" id="ARBA00009437"/>
    </source>
</evidence>
<feature type="transmembrane region" description="Helical" evidence="8">
    <location>
        <begin position="307"/>
        <end position="326"/>
    </location>
</feature>
<keyword evidence="5" id="KW-0238">DNA-binding</keyword>
<feature type="domain" description="HTH lysR-type" evidence="9">
    <location>
        <begin position="1"/>
        <end position="59"/>
    </location>
</feature>
<dbReference type="Pfam" id="PF03466">
    <property type="entry name" value="LysR_substrate"/>
    <property type="match status" value="1"/>
</dbReference>
<keyword evidence="8" id="KW-0472">Membrane</keyword>
<dbReference type="PROSITE" id="PS50931">
    <property type="entry name" value="HTH_LYSR"/>
    <property type="match status" value="1"/>
</dbReference>
<dbReference type="Proteomes" id="UP000601435">
    <property type="component" value="Unassembled WGS sequence"/>
</dbReference>
<keyword evidence="8" id="KW-0812">Transmembrane</keyword>
<dbReference type="InterPro" id="IPR036388">
    <property type="entry name" value="WH-like_DNA-bd_sf"/>
</dbReference>